<dbReference type="NCBIfam" id="TIGR03696">
    <property type="entry name" value="Rhs_assc_core"/>
    <property type="match status" value="1"/>
</dbReference>
<dbReference type="InterPro" id="IPR022385">
    <property type="entry name" value="Rhs_assc_core"/>
</dbReference>
<organism evidence="2 3">
    <name type="scientific">Bordetella bronchialis</name>
    <dbReference type="NCBI Taxonomy" id="463025"/>
    <lineage>
        <taxon>Bacteria</taxon>
        <taxon>Pseudomonadati</taxon>
        <taxon>Pseudomonadota</taxon>
        <taxon>Betaproteobacteria</taxon>
        <taxon>Burkholderiales</taxon>
        <taxon>Alcaligenaceae</taxon>
        <taxon>Bordetella</taxon>
    </lineage>
</organism>
<evidence type="ECO:0000313" key="2">
    <source>
        <dbReference type="EMBL" id="ANN72543.1"/>
    </source>
</evidence>
<gene>
    <name evidence="2" type="ORF">BAU08_15355</name>
</gene>
<dbReference type="AlphaFoldDB" id="A0A193FYT3"/>
<evidence type="ECO:0000256" key="1">
    <source>
        <dbReference type="SAM" id="MobiDB-lite"/>
    </source>
</evidence>
<accession>A0A193FYT3</accession>
<dbReference type="EMBL" id="CP016171">
    <property type="protein sequence ID" value="ANN72543.1"/>
    <property type="molecule type" value="Genomic_DNA"/>
</dbReference>
<name>A0A193FYT3_9BORD</name>
<reference evidence="2 3" key="1">
    <citation type="submission" date="2016-06" db="EMBL/GenBank/DDBJ databases">
        <title>Complete genome sequences of Bordetella bronchialis and Bordetella flabilis.</title>
        <authorList>
            <person name="LiPuma J.J."/>
            <person name="Spilker T."/>
        </authorList>
    </citation>
    <scope>NUCLEOTIDE SEQUENCE [LARGE SCALE GENOMIC DNA]</scope>
    <source>
        <strain evidence="2 3">AU17976</strain>
    </source>
</reference>
<dbReference type="Gene3D" id="2.180.10.10">
    <property type="entry name" value="RHS repeat-associated core"/>
    <property type="match status" value="1"/>
</dbReference>
<dbReference type="SUPFAM" id="SSF56399">
    <property type="entry name" value="ADP-ribosylation"/>
    <property type="match status" value="1"/>
</dbReference>
<sequence>MAHNSAYFGFTGARHDPNTAAYPLGNGYRWHLPALMRFNAADDFSPFGAGGINPYAYCAGDPINHGDPSGHMGVWGDIIEASFHDAVAEQRESRLPDAHSYQEAKQQYAEDLAKYMQQAMEPQDAHSAKDSLAPPPPFAFEPRHETKPGALAPARAQVAAAGTSTSKAPPPIPLGIWGRGIQGSQALIAAHVVATVPRESLTFALILKHVRATSFSLGYIDSIERQTMDRFIAVLAAYKIRASELPDYTPDNIFRRFGYVYETMPRMKIEGDIRKGKNVQANIDRLHWLGLAPPDSAA</sequence>
<dbReference type="Proteomes" id="UP000092213">
    <property type="component" value="Chromosome"/>
</dbReference>
<feature type="region of interest" description="Disordered" evidence="1">
    <location>
        <begin position="119"/>
        <end position="145"/>
    </location>
</feature>
<protein>
    <recommendedName>
        <fullName evidence="4">RHS repeat-associated core domain-containing protein</fullName>
    </recommendedName>
</protein>
<evidence type="ECO:0008006" key="4">
    <source>
        <dbReference type="Google" id="ProtNLM"/>
    </source>
</evidence>
<dbReference type="STRING" id="463025.BAU08_15355"/>
<proteinExistence type="predicted"/>
<evidence type="ECO:0000313" key="3">
    <source>
        <dbReference type="Proteomes" id="UP000092213"/>
    </source>
</evidence>